<evidence type="ECO:0000313" key="2">
    <source>
        <dbReference type="Proteomes" id="UP000054248"/>
    </source>
</evidence>
<name>A0A0C3Q6J2_9AGAM</name>
<dbReference type="EMBL" id="KN823222">
    <property type="protein sequence ID" value="KIO19421.1"/>
    <property type="molecule type" value="Genomic_DNA"/>
</dbReference>
<dbReference type="Proteomes" id="UP000054248">
    <property type="component" value="Unassembled WGS sequence"/>
</dbReference>
<sequence>MRVLEGGRALVSDRWWLRVSDYDGLGRAMNAHFCSVFRADAEVLAQTARSAAVEDAAASFKPFARADRKIL</sequence>
<dbReference type="HOGENOM" id="CLU_2741915_0_0_1"/>
<reference evidence="2" key="2">
    <citation type="submission" date="2015-01" db="EMBL/GenBank/DDBJ databases">
        <title>Evolutionary Origins and Diversification of the Mycorrhizal Mutualists.</title>
        <authorList>
            <consortium name="DOE Joint Genome Institute"/>
            <consortium name="Mycorrhizal Genomics Consortium"/>
            <person name="Kohler A."/>
            <person name="Kuo A."/>
            <person name="Nagy L.G."/>
            <person name="Floudas D."/>
            <person name="Copeland A."/>
            <person name="Barry K.W."/>
            <person name="Cichocki N."/>
            <person name="Veneault-Fourrey C."/>
            <person name="LaButti K."/>
            <person name="Lindquist E.A."/>
            <person name="Lipzen A."/>
            <person name="Lundell T."/>
            <person name="Morin E."/>
            <person name="Murat C."/>
            <person name="Riley R."/>
            <person name="Ohm R."/>
            <person name="Sun H."/>
            <person name="Tunlid A."/>
            <person name="Henrissat B."/>
            <person name="Grigoriev I.V."/>
            <person name="Hibbett D.S."/>
            <person name="Martin F."/>
        </authorList>
    </citation>
    <scope>NUCLEOTIDE SEQUENCE [LARGE SCALE GENOMIC DNA]</scope>
    <source>
        <strain evidence="2">MUT 4182</strain>
    </source>
</reference>
<gene>
    <name evidence="1" type="ORF">M407DRAFT_147966</name>
</gene>
<dbReference type="AlphaFoldDB" id="A0A0C3Q6J2"/>
<protein>
    <submittedName>
        <fullName evidence="1">Uncharacterized protein</fullName>
    </submittedName>
</protein>
<keyword evidence="2" id="KW-1185">Reference proteome</keyword>
<accession>A0A0C3Q6J2</accession>
<proteinExistence type="predicted"/>
<organism evidence="1 2">
    <name type="scientific">Tulasnella calospora MUT 4182</name>
    <dbReference type="NCBI Taxonomy" id="1051891"/>
    <lineage>
        <taxon>Eukaryota</taxon>
        <taxon>Fungi</taxon>
        <taxon>Dikarya</taxon>
        <taxon>Basidiomycota</taxon>
        <taxon>Agaricomycotina</taxon>
        <taxon>Agaricomycetes</taxon>
        <taxon>Cantharellales</taxon>
        <taxon>Tulasnellaceae</taxon>
        <taxon>Tulasnella</taxon>
    </lineage>
</organism>
<evidence type="ECO:0000313" key="1">
    <source>
        <dbReference type="EMBL" id="KIO19421.1"/>
    </source>
</evidence>
<reference evidence="1 2" key="1">
    <citation type="submission" date="2014-04" db="EMBL/GenBank/DDBJ databases">
        <authorList>
            <consortium name="DOE Joint Genome Institute"/>
            <person name="Kuo A."/>
            <person name="Girlanda M."/>
            <person name="Perotto S."/>
            <person name="Kohler A."/>
            <person name="Nagy L.G."/>
            <person name="Floudas D."/>
            <person name="Copeland A."/>
            <person name="Barry K.W."/>
            <person name="Cichocki N."/>
            <person name="Veneault-Fourrey C."/>
            <person name="LaButti K."/>
            <person name="Lindquist E.A."/>
            <person name="Lipzen A."/>
            <person name="Lundell T."/>
            <person name="Morin E."/>
            <person name="Murat C."/>
            <person name="Sun H."/>
            <person name="Tunlid A."/>
            <person name="Henrissat B."/>
            <person name="Grigoriev I.V."/>
            <person name="Hibbett D.S."/>
            <person name="Martin F."/>
            <person name="Nordberg H.P."/>
            <person name="Cantor M.N."/>
            <person name="Hua S.X."/>
        </authorList>
    </citation>
    <scope>NUCLEOTIDE SEQUENCE [LARGE SCALE GENOMIC DNA]</scope>
    <source>
        <strain evidence="1 2">MUT 4182</strain>
    </source>
</reference>